<feature type="region of interest" description="Disordered" evidence="1">
    <location>
        <begin position="1"/>
        <end position="21"/>
    </location>
</feature>
<sequence>MKAAFQAEREQPSLTPLMLDVSGDPETPVPAAMHGEQCACCGLWTQKLWQGARSGFTASHAVCTLCYLAGHLDSPTAAHGVLAYLPGMAMTDVHHLQRRALIAILGGTHTQRAQGKRVLLWLARHGREVEQAWGTTRAGEFALALQRLAPHKRLTLQTRLEGCALILPADMFADLTLLLPTGKTVASALTSRSWDTYTRSEPPRVSRRPFCLSHATWADSVSC</sequence>
<name>A0AAW5JCE2_PSESS</name>
<dbReference type="RefSeq" id="WP_255884956.1">
    <property type="nucleotide sequence ID" value="NZ_JANAKN010000130.1"/>
</dbReference>
<dbReference type="Proteomes" id="UP001206018">
    <property type="component" value="Unassembled WGS sequence"/>
</dbReference>
<comment type="caution">
    <text evidence="2">The sequence shown here is derived from an EMBL/GenBank/DDBJ whole genome shotgun (WGS) entry which is preliminary data.</text>
</comment>
<accession>A0AAW5JCE2</accession>
<dbReference type="AlphaFoldDB" id="A0AAW5JCE2"/>
<protein>
    <submittedName>
        <fullName evidence="2">Conjugal transfer protein TraT</fullName>
    </submittedName>
</protein>
<dbReference type="EMBL" id="JANAKN010000130">
    <property type="protein sequence ID" value="MCQ3024138.1"/>
    <property type="molecule type" value="Genomic_DNA"/>
</dbReference>
<reference evidence="2" key="1">
    <citation type="submission" date="2022-07" db="EMBL/GenBank/DDBJ databases">
        <title>The diversity of lipopeptides in the P. syringae complex parallels phylogeny and sheds light on structural diversification during evolutionary history.</title>
        <authorList>
            <person name="Bricout A."/>
            <person name="Morris C.E."/>
            <person name="Chandeysson C."/>
            <person name="Duban M."/>
            <person name="Boistel C."/>
            <person name="Chataigne G."/>
            <person name="Lecouturier D."/>
            <person name="Jacques P."/>
            <person name="Leclere V."/>
            <person name="Rochex A."/>
        </authorList>
    </citation>
    <scope>NUCLEOTIDE SEQUENCE</scope>
    <source>
        <strain evidence="2">LYR0002</strain>
    </source>
</reference>
<proteinExistence type="predicted"/>
<gene>
    <name evidence="2" type="ORF">NLO85_27280</name>
</gene>
<evidence type="ECO:0000313" key="3">
    <source>
        <dbReference type="Proteomes" id="UP001206018"/>
    </source>
</evidence>
<organism evidence="2 3">
    <name type="scientific">Pseudomonas savastanoi</name>
    <name type="common">Pseudomonas syringae pv. savastanoi</name>
    <dbReference type="NCBI Taxonomy" id="29438"/>
    <lineage>
        <taxon>Bacteria</taxon>
        <taxon>Pseudomonadati</taxon>
        <taxon>Pseudomonadota</taxon>
        <taxon>Gammaproteobacteria</taxon>
        <taxon>Pseudomonadales</taxon>
        <taxon>Pseudomonadaceae</taxon>
        <taxon>Pseudomonas</taxon>
    </lineage>
</organism>
<evidence type="ECO:0000256" key="1">
    <source>
        <dbReference type="SAM" id="MobiDB-lite"/>
    </source>
</evidence>
<evidence type="ECO:0000313" key="2">
    <source>
        <dbReference type="EMBL" id="MCQ3024138.1"/>
    </source>
</evidence>